<accession>A0AAE3H7I9</accession>
<dbReference type="InterPro" id="IPR022409">
    <property type="entry name" value="PKD/Chitinase_dom"/>
</dbReference>
<dbReference type="Pfam" id="PF24346">
    <property type="entry name" value="DUF7507"/>
    <property type="match status" value="1"/>
</dbReference>
<feature type="compositionally biased region" description="Acidic residues" evidence="4">
    <location>
        <begin position="4706"/>
        <end position="4717"/>
    </location>
</feature>
<comment type="subcellular location">
    <subcellularLocation>
        <location evidence="1">Secreted</location>
    </subcellularLocation>
</comment>
<feature type="region of interest" description="Disordered" evidence="4">
    <location>
        <begin position="4040"/>
        <end position="4060"/>
    </location>
</feature>
<comment type="caution">
    <text evidence="6">The sequence shown here is derived from an EMBL/GenBank/DDBJ whole genome shotgun (WGS) entry which is preliminary data.</text>
</comment>
<dbReference type="InterPro" id="IPR007110">
    <property type="entry name" value="Ig-like_dom"/>
</dbReference>
<evidence type="ECO:0000256" key="1">
    <source>
        <dbReference type="ARBA" id="ARBA00004613"/>
    </source>
</evidence>
<dbReference type="InterPro" id="IPR047589">
    <property type="entry name" value="DUF11_rpt"/>
</dbReference>
<feature type="compositionally biased region" description="Polar residues" evidence="4">
    <location>
        <begin position="4694"/>
        <end position="4704"/>
    </location>
</feature>
<dbReference type="NCBIfam" id="TIGR01451">
    <property type="entry name" value="B_ant_repeat"/>
    <property type="match status" value="10"/>
</dbReference>
<evidence type="ECO:0000313" key="7">
    <source>
        <dbReference type="Proteomes" id="UP001204144"/>
    </source>
</evidence>
<evidence type="ECO:0000256" key="2">
    <source>
        <dbReference type="ARBA" id="ARBA00022525"/>
    </source>
</evidence>
<keyword evidence="2" id="KW-0964">Secreted</keyword>
<dbReference type="PANTHER" id="PTHR34819">
    <property type="entry name" value="LARGE CYSTEINE-RICH PERIPLASMIC PROTEIN OMCB"/>
    <property type="match status" value="1"/>
</dbReference>
<keyword evidence="3" id="KW-0732">Signal</keyword>
<dbReference type="SUPFAM" id="SSF117074">
    <property type="entry name" value="Hypothetical protein PA1324"/>
    <property type="match status" value="4"/>
</dbReference>
<keyword evidence="7" id="KW-1185">Reference proteome</keyword>
<feature type="region of interest" description="Disordered" evidence="4">
    <location>
        <begin position="4694"/>
        <end position="4721"/>
    </location>
</feature>
<reference evidence="6 7" key="1">
    <citation type="submission" date="2018-11" db="EMBL/GenBank/DDBJ databases">
        <title>Novel bacteria species description.</title>
        <authorList>
            <person name="Han J.-H."/>
        </authorList>
    </citation>
    <scope>NUCLEOTIDE SEQUENCE [LARGE SCALE GENOMIC DNA]</scope>
    <source>
        <strain evidence="6 7">KCTC23259</strain>
    </source>
</reference>
<feature type="domain" description="Ig-like" evidence="5">
    <location>
        <begin position="4858"/>
        <end position="4984"/>
    </location>
</feature>
<dbReference type="InterPro" id="IPR033764">
    <property type="entry name" value="Sdr_B"/>
</dbReference>
<dbReference type="Gene3D" id="2.60.40.10">
    <property type="entry name" value="Immunoglobulins"/>
    <property type="match status" value="7"/>
</dbReference>
<dbReference type="Pfam" id="PF17210">
    <property type="entry name" value="SdrD_B"/>
    <property type="match status" value="3"/>
</dbReference>
<dbReference type="Pfam" id="PF17963">
    <property type="entry name" value="Big_9"/>
    <property type="match status" value="3"/>
</dbReference>
<dbReference type="InterPro" id="IPR001434">
    <property type="entry name" value="OmcB-like_DUF11"/>
</dbReference>
<dbReference type="InterPro" id="IPR055354">
    <property type="entry name" value="DUF7507"/>
</dbReference>
<organism evidence="6 7">
    <name type="scientific">Lacihabitans soyangensis</name>
    <dbReference type="NCBI Taxonomy" id="869394"/>
    <lineage>
        <taxon>Bacteria</taxon>
        <taxon>Pseudomonadati</taxon>
        <taxon>Bacteroidota</taxon>
        <taxon>Cytophagia</taxon>
        <taxon>Cytophagales</taxon>
        <taxon>Leadbetterellaceae</taxon>
        <taxon>Lacihabitans</taxon>
    </lineage>
</organism>
<dbReference type="InterPro" id="IPR013783">
    <property type="entry name" value="Ig-like_fold"/>
</dbReference>
<feature type="compositionally biased region" description="Polar residues" evidence="4">
    <location>
        <begin position="4559"/>
        <end position="4575"/>
    </location>
</feature>
<evidence type="ECO:0000313" key="6">
    <source>
        <dbReference type="EMBL" id="MCP9766263.1"/>
    </source>
</evidence>
<proteinExistence type="predicted"/>
<dbReference type="PROSITE" id="PS50835">
    <property type="entry name" value="IG_LIKE"/>
    <property type="match status" value="2"/>
</dbReference>
<feature type="compositionally biased region" description="Low complexity" evidence="4">
    <location>
        <begin position="4042"/>
        <end position="4051"/>
    </location>
</feature>
<evidence type="ECO:0000256" key="3">
    <source>
        <dbReference type="ARBA" id="ARBA00022729"/>
    </source>
</evidence>
<gene>
    <name evidence="6" type="ORF">EGI31_25270</name>
</gene>
<feature type="domain" description="Ig-like" evidence="5">
    <location>
        <begin position="5510"/>
        <end position="5632"/>
    </location>
</feature>
<evidence type="ECO:0000259" key="5">
    <source>
        <dbReference type="PROSITE" id="PS50835"/>
    </source>
</evidence>
<dbReference type="Proteomes" id="UP001204144">
    <property type="component" value="Unassembled WGS sequence"/>
</dbReference>
<dbReference type="PANTHER" id="PTHR34819:SF3">
    <property type="entry name" value="CELL SURFACE PROTEIN"/>
    <property type="match status" value="1"/>
</dbReference>
<dbReference type="EMBL" id="RJUF01000198">
    <property type="protein sequence ID" value="MCP9766263.1"/>
    <property type="molecule type" value="Genomic_DNA"/>
</dbReference>
<dbReference type="SUPFAM" id="SSF49299">
    <property type="entry name" value="PKD domain"/>
    <property type="match status" value="5"/>
</dbReference>
<evidence type="ECO:0000256" key="4">
    <source>
        <dbReference type="SAM" id="MobiDB-lite"/>
    </source>
</evidence>
<dbReference type="GO" id="GO:0005576">
    <property type="term" value="C:extracellular region"/>
    <property type="evidence" value="ECO:0007669"/>
    <property type="project" value="UniProtKB-SubCell"/>
</dbReference>
<dbReference type="Pfam" id="PF01345">
    <property type="entry name" value="DUF11"/>
    <property type="match status" value="10"/>
</dbReference>
<feature type="region of interest" description="Disordered" evidence="4">
    <location>
        <begin position="4559"/>
        <end position="4586"/>
    </location>
</feature>
<name>A0AAE3H7I9_9BACT</name>
<dbReference type="SMART" id="SM00089">
    <property type="entry name" value="PKD"/>
    <property type="match status" value="3"/>
</dbReference>
<protein>
    <submittedName>
        <fullName evidence="6">DUF11 domain-containing protein</fullName>
    </submittedName>
</protein>
<dbReference type="InterPro" id="IPR035986">
    <property type="entry name" value="PKD_dom_sf"/>
</dbReference>
<dbReference type="InterPro" id="IPR051172">
    <property type="entry name" value="Chlamydia_OmcB"/>
</dbReference>
<sequence length="6406" mass="657847">MRNIYFIILTCLLININFKSFSQSTVGNYVWEDINANGIQDEPASSGMNNVTVEIYQPIGSIPDPSSDTFVGFEITANDGLGNPGYFQFTGLANGNYYVVFRNPGGDFLVAPKSNPSTTNIFDSDGNSALIGVEKVGITEIFTFSSSTTNLNFDQGFHHPCYTPITASATSDSPVCFNSSLNLVGTSVGGTIFSWTGPNGFTSNLQNPSIANTTLANGGIYTLTVTDGTACSATATTAVIINPPVETPIFGLGTSSTRCQGAGTVTYSATSVNSTVIVYSLDATSLTAGNIINSTTGEVTFVAGWSGTSSITATASGCNGPTLAIHTVTTTASVGLPIFASGSASVRCQGAGPVTYTATASNSTSIVYSLNTSSTNAGNTINAATGEVTYVAGWSGTSTIRAQAFGCNGPVSANHVVTITPTVGTPIFSLGGTSTRCQGVETLVYTATATNSTGITYSLDATSLSAGNTINAATGNVTYTIGYAGTSTITASASGCNGPVVASHTVTITPSVATPAFGLGATSMRCQSAGNVTYTATAANSTGLTYSLDAASLTGGNTINSSTGEVSYLAGWTGTSIITVSATGCNGPSSANHTVTTTNSVGTPFFSLGATSIRCQGANAVTYLATATNSTGITYTLDGASLTGGNTINASTGQVNYVIGWTGTSTITATATGCNGPNISTHTVTITPSVTIPVFTSGTTSVRCQALGSITYTASASNSTSITYSLDATSISGGNTINISTGEVTFTAAWSGTSIITATAAGCNGPNTATHTVTTTPTVGTPIFSLGSSSIRCQGAESVSYDATASNSTGITYSLDAESITTGNTINATSGQVTYLAGWSGTSIITATATGCNGPSSATHTVTINGNVTTPVFGLGATSVRCQGIGIVTYSAAATNAVSIVYSLNAASLTAGNTINSSTGAVTFTAGWTGTSTITATANGCNGPTTASHVVTINPTVGTPIFALGATSIRCQGAANITYTATATNSTGVTYTLDASSLSGGNTINSLTGEVTFVPSWTGTSIITVSATGCNGPSTASHTVTTTNSVGTPIFSLGATSVRCQGANAVTYFATATTSTGITYTLDGASLTAGNTINASTGQVNFVIGWTGTSTITATATGCNGPSVSSHVVTITPSVTTPVFASGATSVRCQGAGNLNYSATASNTTGITYSLNAASITGGNTINASTGEVTFAAGWSGTTTITASAAGCNGPRTATHTVTITPTVGTPVFSLGATSVRCQAANNVTYTASASNSTGITYSLDPASITGGNTINTATGQVTFVAGWFGTSVITASAAGCNGPSSASHTVTINSTVATPVFSLGTSSTRCQGAGVVTYSATAANATGIVYSLNAASLSAGNTINSSTGAVTFTAGWTGNSTITATASGCNGPSTASHVVTITPTVGPPSFTLGATSSRCQGAAIVSYSATSTNSTGITYTLDANSLSGGNTINATTGEVTYNANWSGTSIITASAAGCNGPRTANHTVTITASVGTPIFTLGISSTRCQGNGSVIYTATASNSISITYTLDAISLGAGNTINASNGRVNYVNGWVGDVTITATATGCNSTAQATHTSSSTASITTPVFASGSSSIRCQNAGTVNYSATSNNSTSIVYSLNAASLSGGNTINSATGDVTYTAGWTGTSTITATAFGCNGPLSSTHTVTITPSVGTPVFALGLTSNRCQSANSVTYTATASNNTGITYSLDVNSILAGNTINATTGEITYGSTWFGTSQITATASGCNGPRSTTHTVTTTRPVETPIFTLGSSSVRCQGAGTLNYGATALYSTAITYTLDVISLGAGNTINSTTGNVTFTNGWSGTSTVTASAVGCFGPLTATHVITTTPTVGNPVFALGSSSNRCIGAANVTYSATATNNTGISYSLDNTSLTAGNTVNSATGEVSFDPAWFGVSTITVTVTGCNGPKTATHTVTTAQAVLMPVFASGASSVRCQGAGNTLYGATAANTTGIVYTLDAISLSGGNTINASTGNVTFVAGWTGISTVTATASGCYGPTQQTHVITTTPSVTTPVFDLGATSTRCQGAGVVTYNATASYQTSLTYTLDGISLAGGNSIDANTGAVTFAPGWNGTSRVTAIVTGCSGPKSTIHTITVTPTVGFPIFTLGANSVRCQTASTIIYNATSTNSTGITYALDATSLSFGNAINPSTGAITFLASWTGTSVITATATGCNGPRATSHTISTIYLEATDDNGTGLQGTPLIIPVLNNDLGDKDPTKVSIVTPPSHGFIQIGTNGEITYLPNGNFYGLDQFTYSVCSTGSSFCCSQATVYVQIDESLNDPCSEATKSKIYFLPFAENTSLLRKALWSAGSISNLSDSARTVLSIKIPYPGNIITYDHWEDGYETDITIPSQGTTEVWGDGIIGNGWAPGYPTDIIPAGGYILIDNHFRYNPRNSAQIVFDGRDKILSSNDIAISKISGDAGFAGGSFNFDVQSLKTNVFDNTRFGKFFVIPFGEDNVLGGTAAFKYTGIFVKASKNGTIVNLDYNADGLVDISSPVMNEGDVIYYDGTASTPGIATDINNANDIKSGAILTANHDFGVDVVFGGIDSYGTRNMALLPGNFYGDVYYSPAHTTLSTAPVYAFFTNNLSTSIIIDWTSGNNTTGSITIPGKSDGFLSLNSTAAYKFKSRNGEAYTAVAVFDADNDGSAYDWSFNMIPENRLSTFASVAWAPGSSNGTGNYNPVWVTAPTATTIYIKYDGRLSNTSSTTSPCGMAYDIAVPIAALQSYKILDPDNDQTGLAVFTCDGTKIAAIWGQDPNGTPPGSPGMDVGYIMEPRCLQQLIIANDDITDTEPNTPVIIEIQNNDYGFLCTPNPSSVSTLGLLQPTNGTVVINPDGTVTYRPNNGFQGTDTFEYRLCSVEYPGICDIALVKVRVSTCIANSNENLFRGKVFAEALPDDGTYNGEMGAVGVSVDLYIDANCNGVIDPGEGITQTTVSDISGKYSFSTKDGNNARDDFDPTAGFSGNDGGLNWNTNWVEVGDNNVFSSGDIQIIPDPSSSGMGNAIRLSGANNEINRSLAFNNTLNATLKFSYKRQGLERQGEGVNIVLNGTTIFALNDGLAVGTDLNYTNVYLPITAYNANGVNTLKFITNGSVSSDDFFWIDNIELSFYKNPPICYIAKVNTSNTNGNYLPSSLNTQTAIFNVLGVCDKDNNLGVLPQLIASNDNSFTSIDQSVDINILRNDIIGKPDTASVSFVGVTVSPTNGTVAINSDGTIKYTPNPTFTGTDQFEYRVCSLEDPTLCDIALVNVTVSCASSPLINEISGTVHIDSNNDGTFGIGENGLDNISVNLISDLNKNGIIDSGEPIVDTELTDINGYYSFVINPQTTPLNYLDQFNFSTTANQSNGSTNWTTSWIKIGDTGTFGQNNIQISNITGLRIQSNASLVSGAYRTLNIANAVSANLTLDFNEQNLDLQVNDFVDLQIANSASPSNWTLLKRFTGADGNQSGSQTFDISNFISATTTIRFVTSGSSLMIPGDLVYFDNIKVDYLQPAVASQYITQLAQPIPAGYSLTYPSPSPTGYRMSAFTAAGQGSCSNNFGLAVTDLAVTKIVNIPNPYVGDTIQFTVQARNFGPTNATNVVVTDVLPTGYELIGVTATTGTWVGSNWTVGNMLNGAIETLIISARVVAPGAYLNTANISGDQPEQNTSNNESSATTFPIPIIDLSLTNLVNNTSPNVGDVVTFTVDLTNADLSPATNVEIKTIVPNGYNNISNISNGGTLLGNTITWNLANISNNANRAITYQATVLAPFVGANYTTVAQVTAATEQDLDSTPNNNNALEDDQASASLTPLVADLSLTNQINNVLPTIGDVVTFTVRVQNEGPNTATNLSVANLVANGYSNINNISNGGTLNGNTIIWNLANLPMGANQSFTYQATVLTPGPGILFNNIAQVSAADQYDPDSSPNNNVSTEDDQSEVTATLQGSNLSLTKQINNAIPNVGEVVTFTITVHNAGPDLATNVAVEDIVPNGYLNLTNINNSGIKTGNTINWTGLSVANGSDLILSYQATVNAPIAGINYTNVAQITASDQFDPNSLPNNDNPSEDDQDQVTSVPKVANLNLLKQVNNLTPQVGDTVTFTVSLNNLGPNTANNIVIKDTIPNGYAGIMNISHSGILTGNILTWNISALNNGGGQIMTYQAVVQAPLIGTSFTNIAQITGVTEFDPNSTPNNNNSLEDDQSQVTTVPQVANLSITKQISNLYPLNGDVVTFSITVNNAGPVTATNISMLDVVPNGYSNITNISHTGNLTGNSINWTIPSLGNGSNIVLTYQATVEQSGVGISHRNVVEIVDVDQFDPNSTPNNHISTEDDQAEITATPQTADLVLTKQINDLTPNPGDLVTFSITVQNFGPNAATNILIQDVIPNGYSNISNVSNSGTFVGNNLEWTIFSLANGASQVLTYQAMVEAPTAGINFTNIAQVMAVDQFDPNSTPGNSVAGENDQSQVTAVPNVANLSITKTTSNTRPNVGDIITFTLTLHNSGPNAATNVSVEDITPNGYSNVANASHAGVITGNTVNWNNLTIANGAYLVLTYQVKVRPAFVGVNYTNTAQITGSDQYDPNSTPSNDNPTEDDQGSVTTNPRIANLSLTKTINNPNPIVGEVVTFTINLTNIGPDTARNVVIEDAIPNGFSNISNISNSGVFLNDTLNWNIASLAVGNNLNFTYQATVMAPVFGVNYTNIAQVKSVNEYDPNSTPDNDNPAEDDQDEETATVDNTVPTVVAGSDFTKTCLINTSGQQIGESPQANHSYSWSPSAGLSSSSISNPVANPTATTVYVVTKTNLANGFTATASVTVTVETTIPIANAGLDFVKTCVSNPSGALVGEVNDPSSSYLWTPVDGLSNSTISNPLANPSVSTVYYVTKTHLASGCTALDSVEVTVDTAPPTPAIAGNDTLTCALTAVTRTASGSISYAWSNGLGNSAIANISAPGTYTVTVTALNGCTATATTVVNQDITVPTVSIAGNDTLTCTLTAVTRTASGGVSYAWSSGLGNNATANISVPGTYIVSVTAANGCITNDTTVVIQNITSPTVSITGTDTLTCALTIVSRTASGGISYAWSNGLGNNATANISAPGTYFVAVTAANGCVTNDTTVVIQNNTTPTVSIAGNDTLTCALTIVSRTASGGVSYAWSNGLGNNTTANISAPGTYIVAVTAANGCVTNDTTIVIQNITAPTVSIAGTDTLTCALTSVTRTASGGVSYAWSNGLGNNATANISAQGTYTVTVTALNGCTATATTVVNQDITVPTVAIAGNDTLTCALTTVTRTASSGVSYVWSNGLGNNATANISAPGTYIVAVTAANGCVTNDTTIVSQNITAPTVSIAGTDTLTCALTTVTRTASGGVSYAWSNGLGNIASANISTPGTYFVAVTAANGCVTNDTTVVSQNITAPTVSIAGNDTLTCALTTVTRTASGGVSYAWSNGIGNSATANISAPGTYFVAVTAANGCVTNDTTVVSQNITAPTVSIAGNDTLTCALTAVTRTASGGVSYAWSNGLGNNGTANISTPGTYTVTVTTLNGCTATATTVVNQDITFPTVSIAGIDTLTCALTSVTRTASGGVSYAWSNGLGNNATANISAPGTYIVAVTAANGCVANDTTVVIQNITAPTVSIAGTDTLTCALTTVTRTASGGVSYAWSSGLGNNATANISAPGTYFVAVTAANGCATNDTTVVSQDGSLPTIAISGIDTLTCSVTSVSLTASGGVSYVWSNSLGTNPNVTISNPGTYTVAVTGANGCTSSQSFEIVQNIGLPVVNISGNDTISILKNSVLRIAHGGTSFAWSNSLGTNDSVSISSPGIYTVTATGVNGCTATATTEVIEVRFGSINGIAWVDNDYDGVQEITETHSANETVYLYTGTGNIMMDSTVTDINGAYRFDSLITGTYLVRFKIPNSAMVTPSNMAIDTLDSDFSLSAWSETISIDVSKSISDTLRTREHYDIGFANFGSISGKVFDDKDFNNIQSSGDLSLANIRIYLLDNANVRIDSTISDALGVYSFDSIIGGNYKIQFVKPIGTNASLKDIGSDDSKDSDADNISGMTDSIFINSSLPINNSGRDFSNIDAGFVNYDSKINLIKDGALVGKGLVGDFITYGFTVKNTGNTTLKNVFIIDSLISSNPIAVSPDSLIPGQTGFAVAQYILTANDVMNGKVMNSATVYGTDPLDSVVTDISDNVNPFQTGPSDSTEVILAKVDLSLRVNATSLCSAEINDIITYQVIVGRNDTLNVTDIISVKDSLGVHLQFVSANATSGTYNPSTHIWSNVALNNSGFDTLTIQARVMTNMGGQMPLTAWVLTGTYGDIDSTPGNKITTEDDYGSTFVSVPIKICPAKNESVTLTAPAGFGTYQWQLNGVDIVGATSSTYTATRGGNYTVIVNGNTCSTGNCCPIIVQENCDCKAEICLPFTITKTK</sequence>
<dbReference type="RefSeq" id="WP_255039967.1">
    <property type="nucleotide sequence ID" value="NZ_RJUF01000198.1"/>
</dbReference>